<dbReference type="GO" id="GO:0005886">
    <property type="term" value="C:plasma membrane"/>
    <property type="evidence" value="ECO:0007669"/>
    <property type="project" value="UniProtKB-SubCell"/>
</dbReference>
<dbReference type="PANTHER" id="PTHR42755:SF1">
    <property type="entry name" value="3-DEOXY-D-MANNO-OCTULOSONIC ACID TRANSFERASE, MITOCHONDRIAL-RELATED"/>
    <property type="match status" value="1"/>
</dbReference>
<evidence type="ECO:0000256" key="1">
    <source>
        <dbReference type="RuleBase" id="RU365103"/>
    </source>
</evidence>
<proteinExistence type="inferred from homology"/>
<comment type="function">
    <text evidence="1">Involved in lipopolysaccharide (LPS) biosynthesis. Catalyzes the transfer of 3-deoxy-D-manno-octulosonate (Kdo) residue(s) from CMP-Kdo to lipid IV(A), the tetraacyldisaccharide-1,4'-bisphosphate precursor of lipid A.</text>
</comment>
<comment type="similarity">
    <text evidence="1">Belongs to the glycosyltransferase group 1 family.</text>
</comment>
<keyword evidence="1" id="KW-0448">Lipopolysaccharide biosynthesis</keyword>
<keyword evidence="3" id="KW-1185">Reference proteome</keyword>
<comment type="pathway">
    <text evidence="1">Bacterial outer membrane biogenesis; LPS core biosynthesis.</text>
</comment>
<comment type="catalytic activity">
    <reaction evidence="1">
        <text>lipid IVA (E. coli) + CMP-3-deoxy-beta-D-manno-octulosonate = alpha-Kdo-(2-&gt;6)-lipid IVA (E. coli) + CMP + H(+)</text>
        <dbReference type="Rhea" id="RHEA:28066"/>
        <dbReference type="ChEBI" id="CHEBI:15378"/>
        <dbReference type="ChEBI" id="CHEBI:58603"/>
        <dbReference type="ChEBI" id="CHEBI:60364"/>
        <dbReference type="ChEBI" id="CHEBI:60377"/>
        <dbReference type="ChEBI" id="CHEBI:85987"/>
        <dbReference type="EC" id="2.4.99.12"/>
    </reaction>
</comment>
<dbReference type="Proteomes" id="UP000183987">
    <property type="component" value="Unassembled WGS sequence"/>
</dbReference>
<protein>
    <recommendedName>
        <fullName evidence="1">3-deoxy-D-manno-octulosonic acid transferase</fullName>
        <shortName evidence="1">Kdo transferase</shortName>
        <ecNumber evidence="1">2.4.99.12</ecNumber>
    </recommendedName>
    <alternativeName>
        <fullName evidence="1">Lipid IV(A) 3-deoxy-D-manno-octulosonic acid transferase</fullName>
    </alternativeName>
</protein>
<dbReference type="RefSeq" id="WP_072856988.1">
    <property type="nucleotide sequence ID" value="NZ_FQUE01000003.1"/>
</dbReference>
<dbReference type="PANTHER" id="PTHR42755">
    <property type="entry name" value="3-DEOXY-MANNO-OCTULOSONATE CYTIDYLYLTRANSFERASE"/>
    <property type="match status" value="1"/>
</dbReference>
<gene>
    <name evidence="2" type="ORF">SAMN05444339_103339</name>
</gene>
<name>A0A1M4Z1Z8_LOKAT</name>
<keyword evidence="1" id="KW-0472">Membrane</keyword>
<dbReference type="OrthoDB" id="9789797at2"/>
<comment type="subcellular location">
    <subcellularLocation>
        <location evidence="1">Cell membrane</location>
    </subcellularLocation>
</comment>
<keyword evidence="1 2" id="KW-0808">Transferase</keyword>
<dbReference type="Gene3D" id="3.40.50.2000">
    <property type="entry name" value="Glycogen Phosphorylase B"/>
    <property type="match status" value="1"/>
</dbReference>
<dbReference type="GO" id="GO:0009245">
    <property type="term" value="P:lipid A biosynthetic process"/>
    <property type="evidence" value="ECO:0007669"/>
    <property type="project" value="TreeGrafter"/>
</dbReference>
<dbReference type="EMBL" id="FQUE01000003">
    <property type="protein sequence ID" value="SHF11978.1"/>
    <property type="molecule type" value="Genomic_DNA"/>
</dbReference>
<dbReference type="EC" id="2.4.99.12" evidence="1"/>
<dbReference type="UniPathway" id="UPA00958"/>
<dbReference type="GO" id="GO:0009244">
    <property type="term" value="P:lipopolysaccharide core region biosynthetic process"/>
    <property type="evidence" value="ECO:0007669"/>
    <property type="project" value="UniProtKB-UniRule"/>
</dbReference>
<dbReference type="GO" id="GO:0043842">
    <property type="term" value="F:Kdo transferase activity"/>
    <property type="evidence" value="ECO:0007669"/>
    <property type="project" value="UniProtKB-EC"/>
</dbReference>
<dbReference type="STRING" id="366533.SAMN05444339_103339"/>
<organism evidence="2 3">
    <name type="scientific">Loktanella atrilutea</name>
    <dbReference type="NCBI Taxonomy" id="366533"/>
    <lineage>
        <taxon>Bacteria</taxon>
        <taxon>Pseudomonadati</taxon>
        <taxon>Pseudomonadota</taxon>
        <taxon>Alphaproteobacteria</taxon>
        <taxon>Rhodobacterales</taxon>
        <taxon>Roseobacteraceae</taxon>
        <taxon>Loktanella</taxon>
    </lineage>
</organism>
<evidence type="ECO:0000313" key="3">
    <source>
        <dbReference type="Proteomes" id="UP000183987"/>
    </source>
</evidence>
<evidence type="ECO:0000313" key="2">
    <source>
        <dbReference type="EMBL" id="SHF11978.1"/>
    </source>
</evidence>
<reference evidence="3" key="1">
    <citation type="submission" date="2016-11" db="EMBL/GenBank/DDBJ databases">
        <authorList>
            <person name="Varghese N."/>
            <person name="Submissions S."/>
        </authorList>
    </citation>
    <scope>NUCLEOTIDE SEQUENCE [LARGE SCALE GENOMIC DNA]</scope>
    <source>
        <strain evidence="3">DSM 29326</strain>
    </source>
</reference>
<sequence length="358" mass="37769">MVEAVVWARCATPAHLAVVAALDARLQASGEDVHFVATTDPQPEGRRGVRAHLAQIDPMLLLWVGGTLDSQTLGAAEEARVPVVVIDAEAADVAEFGSRWFRSRRKAALGHLRTAFTRDQAGRTAFVNAGAPPDRTFAVGVLEDPPAVLPHDEDDRRDLAESLRNRPVWLATQTEPADVPSLAAAQRHAARRSHRLLLVAVAADAGEGPELVDRFQALGLPASLRSSGTPPDEGLQVHVVDVAGELGLWLRLATVAFAGGTLTQSAAQDPFEVAALGAVLIHGPRTTPFTARYDRLVRAGATLQIDGAAALGRAVEALLSADRVAAMATAGWDVTSRGAEATDRIVGLIRARLDEAGL</sequence>
<accession>A0A1M4Z1Z8</accession>
<keyword evidence="1" id="KW-1003">Cell membrane</keyword>
<dbReference type="AlphaFoldDB" id="A0A1M4Z1Z8"/>
<dbReference type="InterPro" id="IPR039901">
    <property type="entry name" value="Kdotransferase"/>
</dbReference>